<reference evidence="2 3" key="1">
    <citation type="submission" date="2015-12" db="EMBL/GenBank/DDBJ databases">
        <title>Bacillus cereus Group isolate.</title>
        <authorList>
            <person name="Kovac J."/>
        </authorList>
    </citation>
    <scope>NUCLEOTIDE SEQUENCE [LARGE SCALE GENOMIC DNA]</scope>
    <source>
        <strain evidence="2 3">FSL K6-0073</strain>
    </source>
</reference>
<evidence type="ECO:0000256" key="1">
    <source>
        <dbReference type="SAM" id="Phobius"/>
    </source>
</evidence>
<proteinExistence type="predicted"/>
<protein>
    <submittedName>
        <fullName evidence="2">Uncharacterized protein</fullName>
    </submittedName>
</protein>
<gene>
    <name evidence="2" type="ORF">AT268_32840</name>
</gene>
<dbReference type="EMBL" id="LOMO01000001">
    <property type="protein sequence ID" value="KXY51274.1"/>
    <property type="molecule type" value="Genomic_DNA"/>
</dbReference>
<comment type="caution">
    <text evidence="2">The sequence shown here is derived from an EMBL/GenBank/DDBJ whole genome shotgun (WGS) entry which is preliminary data.</text>
</comment>
<dbReference type="Proteomes" id="UP000075476">
    <property type="component" value="Unassembled WGS sequence"/>
</dbReference>
<feature type="transmembrane region" description="Helical" evidence="1">
    <location>
        <begin position="66"/>
        <end position="85"/>
    </location>
</feature>
<sequence length="244" mass="27902">MIRADSFKKILKDEKGIGTDDKGTIPYNTKFKEVEKMEKEEAEKNKVKKPPIGWKMRKLSFSKSEIPFILLFLTGVYVLFLSMANGKFGEMFSGGYLILITLFFYNMYPLTYTSNLNLLTWNVTTTMSALFKNKCYGLYFRGRKMVIYFGGLLLIAHLVMPFLSALLFLGMMMGGVFLFSQKETRDLYVLFRVFGLIATGILIVKAIFVGTINPFDSMTCLLVYTLSNWLEKAKITKPISESKN</sequence>
<keyword evidence="1" id="KW-1133">Transmembrane helix</keyword>
<dbReference type="RefSeq" id="WP_061662610.1">
    <property type="nucleotide sequence ID" value="NZ_LOMO01000001.1"/>
</dbReference>
<accession>A0A9X0SPH8</accession>
<keyword evidence="1" id="KW-0812">Transmembrane</keyword>
<feature type="transmembrane region" description="Helical" evidence="1">
    <location>
        <begin position="91"/>
        <end position="108"/>
    </location>
</feature>
<evidence type="ECO:0000313" key="2">
    <source>
        <dbReference type="EMBL" id="KXY51274.1"/>
    </source>
</evidence>
<organism evidence="2 3">
    <name type="scientific">Bacillus cereus</name>
    <dbReference type="NCBI Taxonomy" id="1396"/>
    <lineage>
        <taxon>Bacteria</taxon>
        <taxon>Bacillati</taxon>
        <taxon>Bacillota</taxon>
        <taxon>Bacilli</taxon>
        <taxon>Bacillales</taxon>
        <taxon>Bacillaceae</taxon>
        <taxon>Bacillus</taxon>
        <taxon>Bacillus cereus group</taxon>
    </lineage>
</organism>
<name>A0A9X0SPH8_BACCE</name>
<feature type="transmembrane region" description="Helical" evidence="1">
    <location>
        <begin position="189"/>
        <end position="208"/>
    </location>
</feature>
<dbReference type="AlphaFoldDB" id="A0A9X0SPH8"/>
<evidence type="ECO:0000313" key="3">
    <source>
        <dbReference type="Proteomes" id="UP000075476"/>
    </source>
</evidence>
<keyword evidence="1" id="KW-0472">Membrane</keyword>
<feature type="transmembrane region" description="Helical" evidence="1">
    <location>
        <begin position="146"/>
        <end position="169"/>
    </location>
</feature>